<dbReference type="AlphaFoldDB" id="A0A345UIF1"/>
<gene>
    <name evidence="2" type="ORF">CYPRO_0976</name>
</gene>
<reference evidence="2 3" key="1">
    <citation type="submission" date="2018-03" db="EMBL/GenBank/DDBJ databases">
        <title>Phenotypic and genomic properties of Cyclonatronum proteinivorum gen. nov., sp. nov., a haloalkaliphilic bacteroidete from soda lakes possessing Na+-translocating rhodopsin.</title>
        <authorList>
            <person name="Toshchakov S.V."/>
            <person name="Korzhenkov A."/>
            <person name="Samarov N.I."/>
            <person name="Kublanov I.V."/>
            <person name="Muntyan M.S."/>
            <person name="Sorokin D.Y."/>
        </authorList>
    </citation>
    <scope>NUCLEOTIDE SEQUENCE [LARGE SCALE GENOMIC DNA]</scope>
    <source>
        <strain evidence="2 3">Omega</strain>
    </source>
</reference>
<name>A0A345UIF1_9BACT</name>
<organism evidence="2 3">
    <name type="scientific">Cyclonatronum proteinivorum</name>
    <dbReference type="NCBI Taxonomy" id="1457365"/>
    <lineage>
        <taxon>Bacteria</taxon>
        <taxon>Pseudomonadati</taxon>
        <taxon>Balneolota</taxon>
        <taxon>Balneolia</taxon>
        <taxon>Balneolales</taxon>
        <taxon>Cyclonatronaceae</taxon>
        <taxon>Cyclonatronum</taxon>
    </lineage>
</organism>
<dbReference type="KEGG" id="cprv:CYPRO_0976"/>
<proteinExistence type="predicted"/>
<evidence type="ECO:0000313" key="3">
    <source>
        <dbReference type="Proteomes" id="UP000254808"/>
    </source>
</evidence>
<protein>
    <recommendedName>
        <fullName evidence="4">DNA-binding protein</fullName>
    </recommendedName>
</protein>
<keyword evidence="1" id="KW-0472">Membrane</keyword>
<keyword evidence="3" id="KW-1185">Reference proteome</keyword>
<evidence type="ECO:0008006" key="4">
    <source>
        <dbReference type="Google" id="ProtNLM"/>
    </source>
</evidence>
<sequence>MRSLRKILIYLIPVFALLMIGSLIFSRVIRPDASQLPAVTLDYTQAADHIGQRAQVCGEVAQARLAQEIGGSPVFLNFGAPHPNQSFTVVVWERDYSRWTEAPHRQFAQGYVCAVGEISEHQGRPQLVVRQQQHLFFGQR</sequence>
<dbReference type="EMBL" id="CP027806">
    <property type="protein sequence ID" value="AXJ00253.1"/>
    <property type="molecule type" value="Genomic_DNA"/>
</dbReference>
<evidence type="ECO:0000313" key="2">
    <source>
        <dbReference type="EMBL" id="AXJ00253.1"/>
    </source>
</evidence>
<feature type="transmembrane region" description="Helical" evidence="1">
    <location>
        <begin position="7"/>
        <end position="25"/>
    </location>
</feature>
<keyword evidence="1" id="KW-1133">Transmembrane helix</keyword>
<evidence type="ECO:0000256" key="1">
    <source>
        <dbReference type="SAM" id="Phobius"/>
    </source>
</evidence>
<accession>A0A345UIF1</accession>
<keyword evidence="1" id="KW-0812">Transmembrane</keyword>
<dbReference type="RefSeq" id="WP_114983540.1">
    <property type="nucleotide sequence ID" value="NZ_CP027806.1"/>
</dbReference>
<dbReference type="Proteomes" id="UP000254808">
    <property type="component" value="Chromosome"/>
</dbReference>